<dbReference type="PANTHER" id="PTHR37012:SF7">
    <property type="entry name" value="B-ZIP TRANSCRIPTION FACTOR (EUROFUNG)-RELATED"/>
    <property type="match status" value="1"/>
</dbReference>
<evidence type="ECO:0000256" key="1">
    <source>
        <dbReference type="SAM" id="MobiDB-lite"/>
    </source>
</evidence>
<evidence type="ECO:0000256" key="2">
    <source>
        <dbReference type="SAM" id="Phobius"/>
    </source>
</evidence>
<dbReference type="InterPro" id="IPR021833">
    <property type="entry name" value="DUF3425"/>
</dbReference>
<dbReference type="Pfam" id="PF11905">
    <property type="entry name" value="DUF3425"/>
    <property type="match status" value="1"/>
</dbReference>
<keyword evidence="2" id="KW-0472">Membrane</keyword>
<organism evidence="3 4">
    <name type="scientific">Verticillium longisporum</name>
    <name type="common">Verticillium dahliae var. longisporum</name>
    <dbReference type="NCBI Taxonomy" id="100787"/>
    <lineage>
        <taxon>Eukaryota</taxon>
        <taxon>Fungi</taxon>
        <taxon>Dikarya</taxon>
        <taxon>Ascomycota</taxon>
        <taxon>Pezizomycotina</taxon>
        <taxon>Sordariomycetes</taxon>
        <taxon>Hypocreomycetidae</taxon>
        <taxon>Glomerellales</taxon>
        <taxon>Plectosphaerellaceae</taxon>
        <taxon>Verticillium</taxon>
    </lineage>
</organism>
<evidence type="ECO:0008006" key="5">
    <source>
        <dbReference type="Google" id="ProtNLM"/>
    </source>
</evidence>
<feature type="transmembrane region" description="Helical" evidence="2">
    <location>
        <begin position="127"/>
        <end position="149"/>
    </location>
</feature>
<dbReference type="PANTHER" id="PTHR37012">
    <property type="entry name" value="B-ZIP TRANSCRIPTION FACTOR (EUROFUNG)-RELATED"/>
    <property type="match status" value="1"/>
</dbReference>
<keyword evidence="2" id="KW-1133">Transmembrane helix</keyword>
<proteinExistence type="predicted"/>
<sequence>MTRSSSAEPAKGTKRKGTRSVSTLNPAQLARKRANDREAQRAIRACHQDSSFIDAHPGPLLLGLSHTPEHAPPGPRSLLAFHEGSWDSRVEDQAAWEAPFCTIPNKDRDPGKDQGSNGTLAVLQGTWSVVVVAAVVVAVAVVTLPLPMAHEPAKGTKRKGTRSVSTLNPAQLARKRANDREAQRAIRARTKEHIERLEQQLADLQSERGGDQSQTIQELTRRNRALEEEIYRLREAAGQPTGHSYPNSVYDDNLSSVSGAIPSPRSSPFPASGGYSGMPELGPSYVPLPDASESWGPGVSVPSNVSSPSSSANTDEYGGAYIPTSIPAPMMEARSVPAKMDYDDVDSVRRRWLPSLASSQPGGRQRLPASRAMEYVPGPVLPAAAVSPLIRQPGTSFWEMPSLVLAPTCAADQWIISFTHDCRRLAQTKNIDALLRPSRVNLKTLLEYNPPSPTHPAPRIHIADLERALDVNSAGSGAAPHPLAELITALVDKAGTANVVERLALFLPVQRVVAWLAQPTRESYNALVLNYAPRPSQLTVPHPQWVDFVLQGPLRDAIIERQDVYATEEFQNIYANSLRLLNWPGRPVDAINMDPTTGEVWLNDTFAAHALRIENWRMHETFVRRYPELRGFVELTES</sequence>
<dbReference type="EMBL" id="CVQH01026972">
    <property type="protein sequence ID" value="CRK41563.1"/>
    <property type="molecule type" value="Genomic_DNA"/>
</dbReference>
<dbReference type="GO" id="GO:0003700">
    <property type="term" value="F:DNA-binding transcription factor activity"/>
    <property type="evidence" value="ECO:0007669"/>
    <property type="project" value="InterPro"/>
</dbReference>
<protein>
    <recommendedName>
        <fullName evidence="5">BZIP domain-containing protein</fullName>
    </recommendedName>
</protein>
<keyword evidence="4" id="KW-1185">Reference proteome</keyword>
<keyword evidence="2" id="KW-0812">Transmembrane</keyword>
<reference evidence="3 4" key="1">
    <citation type="submission" date="2015-05" db="EMBL/GenBank/DDBJ databases">
        <authorList>
            <person name="Wang D.B."/>
            <person name="Wang M."/>
        </authorList>
    </citation>
    <scope>NUCLEOTIDE SEQUENCE [LARGE SCALE GENOMIC DNA]</scope>
    <source>
        <strain evidence="3">VL1</strain>
    </source>
</reference>
<accession>A0A0G4N523</accession>
<gene>
    <name evidence="3" type="ORF">BN1708_008498</name>
</gene>
<dbReference type="Gene3D" id="1.20.5.170">
    <property type="match status" value="1"/>
</dbReference>
<evidence type="ECO:0000313" key="3">
    <source>
        <dbReference type="EMBL" id="CRK41563.1"/>
    </source>
</evidence>
<dbReference type="CDD" id="cd14688">
    <property type="entry name" value="bZIP_YAP"/>
    <property type="match status" value="1"/>
</dbReference>
<name>A0A0G4N523_VERLO</name>
<dbReference type="AlphaFoldDB" id="A0A0G4N523"/>
<evidence type="ECO:0000313" key="4">
    <source>
        <dbReference type="Proteomes" id="UP000044602"/>
    </source>
</evidence>
<feature type="region of interest" description="Disordered" evidence="1">
    <location>
        <begin position="1"/>
        <end position="39"/>
    </location>
</feature>
<feature type="region of interest" description="Disordered" evidence="1">
    <location>
        <begin position="151"/>
        <end position="183"/>
    </location>
</feature>
<dbReference type="InterPro" id="IPR046347">
    <property type="entry name" value="bZIP_sf"/>
</dbReference>
<dbReference type="Proteomes" id="UP000044602">
    <property type="component" value="Unassembled WGS sequence"/>
</dbReference>
<dbReference type="SUPFAM" id="SSF57959">
    <property type="entry name" value="Leucine zipper domain"/>
    <property type="match status" value="1"/>
</dbReference>
<feature type="region of interest" description="Disordered" evidence="1">
    <location>
        <begin position="256"/>
        <end position="275"/>
    </location>
</feature>